<evidence type="ECO:0000313" key="1">
    <source>
        <dbReference type="EMBL" id="XDJ02622.1"/>
    </source>
</evidence>
<accession>A0AB39C7N3</accession>
<sequence>MNNMLKQIRKNAVRQQREILEGKTVECFVFGNDYKGGTFMKLEEYKLYAVLEDIKEGYAVLSLNTNTGNYLVQYAGKCKWVVQ</sequence>
<protein>
    <submittedName>
        <fullName evidence="1">Uncharacterized protein</fullName>
    </submittedName>
</protein>
<proteinExistence type="predicted"/>
<name>A0AB39C7N3_9CAUD</name>
<reference evidence="1" key="1">
    <citation type="submission" date="2024-06" db="EMBL/GenBank/DDBJ databases">
        <authorList>
            <person name="Lee H."/>
            <person name="Agrawal S."/>
        </authorList>
    </citation>
    <scope>NUCLEOTIDE SEQUENCE</scope>
</reference>
<dbReference type="EMBL" id="PP965177">
    <property type="protein sequence ID" value="XDJ02622.1"/>
    <property type="molecule type" value="Genomic_DNA"/>
</dbReference>
<organism evidence="1">
    <name type="scientific">Bacillus phage KoopaTroopa</name>
    <dbReference type="NCBI Taxonomy" id="3234046"/>
    <lineage>
        <taxon>Viruses</taxon>
        <taxon>Duplodnaviria</taxon>
        <taxon>Heunggongvirae</taxon>
        <taxon>Uroviricota</taxon>
        <taxon>Caudoviricetes</taxon>
    </lineage>
</organism>